<dbReference type="EMBL" id="CAADRA010005159">
    <property type="protein sequence ID" value="VFT86247.1"/>
    <property type="molecule type" value="Genomic_DNA"/>
</dbReference>
<feature type="compositionally biased region" description="Polar residues" evidence="4">
    <location>
        <begin position="483"/>
        <end position="493"/>
    </location>
</feature>
<name>A0A485KMP6_9STRA</name>
<gene>
    <name evidence="6" type="primary">Aste57867_9366</name>
    <name evidence="5" type="ORF">As57867_009330</name>
    <name evidence="6" type="ORF">ASTE57867_9366</name>
</gene>
<dbReference type="GO" id="GO:0006913">
    <property type="term" value="P:nucleocytoplasmic transport"/>
    <property type="evidence" value="ECO:0007669"/>
    <property type="project" value="TreeGrafter"/>
</dbReference>
<keyword evidence="2" id="KW-0433">Leucine-rich repeat</keyword>
<dbReference type="InterPro" id="IPR001611">
    <property type="entry name" value="Leu-rich_rpt"/>
</dbReference>
<evidence type="ECO:0000256" key="3">
    <source>
        <dbReference type="ARBA" id="ARBA00022737"/>
    </source>
</evidence>
<evidence type="ECO:0000313" key="7">
    <source>
        <dbReference type="Proteomes" id="UP000332933"/>
    </source>
</evidence>
<dbReference type="Gene3D" id="3.80.10.10">
    <property type="entry name" value="Ribonuclease Inhibitor"/>
    <property type="match status" value="3"/>
</dbReference>
<dbReference type="EMBL" id="VJMH01005138">
    <property type="protein sequence ID" value="KAF0700087.1"/>
    <property type="molecule type" value="Genomic_DNA"/>
</dbReference>
<dbReference type="OrthoDB" id="192312at2759"/>
<keyword evidence="7" id="KW-1185">Reference proteome</keyword>
<proteinExistence type="predicted"/>
<keyword evidence="3" id="KW-0677">Repeat</keyword>
<feature type="region of interest" description="Disordered" evidence="4">
    <location>
        <begin position="460"/>
        <end position="495"/>
    </location>
</feature>
<dbReference type="PANTHER" id="PTHR24113">
    <property type="entry name" value="RAN GTPASE-ACTIVATING PROTEIN 1"/>
    <property type="match status" value="1"/>
</dbReference>
<dbReference type="InterPro" id="IPR027038">
    <property type="entry name" value="RanGap"/>
</dbReference>
<dbReference type="GO" id="GO:0005634">
    <property type="term" value="C:nucleus"/>
    <property type="evidence" value="ECO:0007669"/>
    <property type="project" value="TreeGrafter"/>
</dbReference>
<feature type="compositionally biased region" description="Low complexity" evidence="4">
    <location>
        <begin position="460"/>
        <end position="469"/>
    </location>
</feature>
<dbReference type="PANTHER" id="PTHR24113:SF12">
    <property type="entry name" value="RAN GTPASE-ACTIVATING PROTEIN 1"/>
    <property type="match status" value="1"/>
</dbReference>
<dbReference type="GO" id="GO:0005096">
    <property type="term" value="F:GTPase activator activity"/>
    <property type="evidence" value="ECO:0007669"/>
    <property type="project" value="UniProtKB-KW"/>
</dbReference>
<dbReference type="InterPro" id="IPR032675">
    <property type="entry name" value="LRR_dom_sf"/>
</dbReference>
<protein>
    <submittedName>
        <fullName evidence="6">Aste57867_9366 protein</fullName>
    </submittedName>
</protein>
<sequence>MGELTARFKFTSDRVTFACPGEDEDKQRGQLSRTLLEKRVRSYMSLSLSSDLFRRVRTDLNNLQILKLGGFDLGDRGAWVLGKALAANESLLLLDLGFNGITDKGIEQVAHALEKNRALRTLYLSGNGIGVDGAAKLATALRTNTTLRALYLSGNGIADEGVRHLAEMLHVNTTLHALYLGTNNLGSTGMMYIADALGANAHLEELMLSQNQIQSAGIQYLVDAFASSTLHLQTLEMGFNSIDAAGAIALADVLQSCPNRLENLYLDNNPIGDAGAAALGQCVAANATLRVLDLSYAHLSLLGLRDLSVGLRQSTSLMGLLLDGHDWASTKHMERPPPNVTSLSKVDALQYAAKCIVQALQTNPGLPLIKLTGVNLGFAPGLNMELPEALELTAPQPLCALNERILEHVRTMARVPPPSQTDLLLAESRKVLSKIAALSFDTDELKALCAYYCADLLNAPSSSSSGPPSSKRRRLSMDVREGTNGSDCSSSGDQAPAIRVGVYPQVEKRLRALVSDPEQEDAEMKQGVLTVLRQLHYLVKALQTMENAPALIETLLGSTD</sequence>
<dbReference type="AlphaFoldDB" id="A0A485KMP6"/>
<evidence type="ECO:0000256" key="2">
    <source>
        <dbReference type="ARBA" id="ARBA00022614"/>
    </source>
</evidence>
<dbReference type="Proteomes" id="UP000332933">
    <property type="component" value="Unassembled WGS sequence"/>
</dbReference>
<dbReference type="SUPFAM" id="SSF52047">
    <property type="entry name" value="RNI-like"/>
    <property type="match status" value="1"/>
</dbReference>
<dbReference type="GO" id="GO:0005829">
    <property type="term" value="C:cytosol"/>
    <property type="evidence" value="ECO:0007669"/>
    <property type="project" value="TreeGrafter"/>
</dbReference>
<evidence type="ECO:0000256" key="4">
    <source>
        <dbReference type="SAM" id="MobiDB-lite"/>
    </source>
</evidence>
<evidence type="ECO:0000256" key="1">
    <source>
        <dbReference type="ARBA" id="ARBA00022468"/>
    </source>
</evidence>
<reference evidence="5" key="2">
    <citation type="submission" date="2019-06" db="EMBL/GenBank/DDBJ databases">
        <title>Genomics analysis of Aphanomyces spp. identifies a new class of oomycete effector associated with host adaptation.</title>
        <authorList>
            <person name="Gaulin E."/>
        </authorList>
    </citation>
    <scope>NUCLEOTIDE SEQUENCE</scope>
    <source>
        <strain evidence="5">CBS 578.67</strain>
    </source>
</reference>
<dbReference type="GO" id="GO:0031267">
    <property type="term" value="F:small GTPase binding"/>
    <property type="evidence" value="ECO:0007669"/>
    <property type="project" value="TreeGrafter"/>
</dbReference>
<keyword evidence="1" id="KW-0343">GTPase activation</keyword>
<evidence type="ECO:0000313" key="6">
    <source>
        <dbReference type="EMBL" id="VFT86247.1"/>
    </source>
</evidence>
<dbReference type="SMART" id="SM00368">
    <property type="entry name" value="LRR_RI"/>
    <property type="match status" value="9"/>
</dbReference>
<accession>A0A485KMP6</accession>
<dbReference type="GO" id="GO:0048471">
    <property type="term" value="C:perinuclear region of cytoplasm"/>
    <property type="evidence" value="ECO:0007669"/>
    <property type="project" value="TreeGrafter"/>
</dbReference>
<dbReference type="Pfam" id="PF13516">
    <property type="entry name" value="LRR_6"/>
    <property type="match status" value="8"/>
</dbReference>
<evidence type="ECO:0000313" key="5">
    <source>
        <dbReference type="EMBL" id="KAF0700087.1"/>
    </source>
</evidence>
<reference evidence="6 7" key="1">
    <citation type="submission" date="2019-03" db="EMBL/GenBank/DDBJ databases">
        <authorList>
            <person name="Gaulin E."/>
            <person name="Dumas B."/>
        </authorList>
    </citation>
    <scope>NUCLEOTIDE SEQUENCE [LARGE SCALE GENOMIC DNA]</scope>
    <source>
        <strain evidence="6">CBS 568.67</strain>
    </source>
</reference>
<organism evidence="6 7">
    <name type="scientific">Aphanomyces stellatus</name>
    <dbReference type="NCBI Taxonomy" id="120398"/>
    <lineage>
        <taxon>Eukaryota</taxon>
        <taxon>Sar</taxon>
        <taxon>Stramenopiles</taxon>
        <taxon>Oomycota</taxon>
        <taxon>Saprolegniomycetes</taxon>
        <taxon>Saprolegniales</taxon>
        <taxon>Verrucalvaceae</taxon>
        <taxon>Aphanomyces</taxon>
    </lineage>
</organism>